<dbReference type="Pfam" id="PF01850">
    <property type="entry name" value="PIN"/>
    <property type="match status" value="1"/>
</dbReference>
<dbReference type="InterPro" id="IPR051619">
    <property type="entry name" value="TypeII_TA_RNase_PINc/VapC"/>
</dbReference>
<evidence type="ECO:0000313" key="7">
    <source>
        <dbReference type="EMBL" id="VAW31677.1"/>
    </source>
</evidence>
<dbReference type="PANTHER" id="PTHR35901:SF1">
    <property type="entry name" value="EXONUCLEASE VAPC9"/>
    <property type="match status" value="1"/>
</dbReference>
<dbReference type="GO" id="GO:0046872">
    <property type="term" value="F:metal ion binding"/>
    <property type="evidence" value="ECO:0007669"/>
    <property type="project" value="UniProtKB-KW"/>
</dbReference>
<evidence type="ECO:0000256" key="1">
    <source>
        <dbReference type="ARBA" id="ARBA00022649"/>
    </source>
</evidence>
<organism evidence="7">
    <name type="scientific">hydrothermal vent metagenome</name>
    <dbReference type="NCBI Taxonomy" id="652676"/>
    <lineage>
        <taxon>unclassified sequences</taxon>
        <taxon>metagenomes</taxon>
        <taxon>ecological metagenomes</taxon>
    </lineage>
</organism>
<accession>A0A3B0V1H0</accession>
<dbReference type="AlphaFoldDB" id="A0A3B0V1H0"/>
<dbReference type="CDD" id="cd09873">
    <property type="entry name" value="PIN_Pae0151-like"/>
    <property type="match status" value="1"/>
</dbReference>
<dbReference type="GO" id="GO:0016787">
    <property type="term" value="F:hydrolase activity"/>
    <property type="evidence" value="ECO:0007669"/>
    <property type="project" value="UniProtKB-KW"/>
</dbReference>
<evidence type="ECO:0000256" key="5">
    <source>
        <dbReference type="ARBA" id="ARBA00022842"/>
    </source>
</evidence>
<protein>
    <recommendedName>
        <fullName evidence="6">PIN domain-containing protein</fullName>
    </recommendedName>
</protein>
<dbReference type="PANTHER" id="PTHR35901">
    <property type="entry name" value="RIBONUCLEASE VAPC3"/>
    <property type="match status" value="1"/>
</dbReference>
<reference evidence="7" key="1">
    <citation type="submission" date="2018-06" db="EMBL/GenBank/DDBJ databases">
        <authorList>
            <person name="Zhirakovskaya E."/>
        </authorList>
    </citation>
    <scope>NUCLEOTIDE SEQUENCE</scope>
</reference>
<dbReference type="InterPro" id="IPR044153">
    <property type="entry name" value="PIN_Pae0151-like"/>
</dbReference>
<dbReference type="HAMAP" id="MF_00265">
    <property type="entry name" value="VapC_Nob1"/>
    <property type="match status" value="1"/>
</dbReference>
<evidence type="ECO:0000259" key="6">
    <source>
        <dbReference type="Pfam" id="PF01850"/>
    </source>
</evidence>
<proteinExistence type="inferred from homology"/>
<sequence length="134" mass="15354">MIVVDTNILIYYYVKGDYTEMAAQVYAKNPVWVAPFLWRSEFRNVTLRYLQKEILTLPQILKLAQAAELLMRDHEFHVATDDVYRLAGSSSCSAYDCEYVALAQALDVQLVTLDKQVLRAFPDIAVSMSHFLGR</sequence>
<keyword evidence="2" id="KW-0540">Nuclease</keyword>
<evidence type="ECO:0000256" key="2">
    <source>
        <dbReference type="ARBA" id="ARBA00022722"/>
    </source>
</evidence>
<dbReference type="InterPro" id="IPR029060">
    <property type="entry name" value="PIN-like_dom_sf"/>
</dbReference>
<keyword evidence="5" id="KW-0460">Magnesium</keyword>
<keyword evidence="1" id="KW-1277">Toxin-antitoxin system</keyword>
<name>A0A3B0V1H0_9ZZZZ</name>
<evidence type="ECO:0000256" key="4">
    <source>
        <dbReference type="ARBA" id="ARBA00022801"/>
    </source>
</evidence>
<evidence type="ECO:0000256" key="3">
    <source>
        <dbReference type="ARBA" id="ARBA00022723"/>
    </source>
</evidence>
<keyword evidence="4" id="KW-0378">Hydrolase</keyword>
<gene>
    <name evidence="7" type="ORF">MNBD_CHLOROFLEXI01-4509</name>
</gene>
<dbReference type="EMBL" id="UOEU01000269">
    <property type="protein sequence ID" value="VAW31677.1"/>
    <property type="molecule type" value="Genomic_DNA"/>
</dbReference>
<feature type="domain" description="PIN" evidence="6">
    <location>
        <begin position="2"/>
        <end position="118"/>
    </location>
</feature>
<dbReference type="SUPFAM" id="SSF88723">
    <property type="entry name" value="PIN domain-like"/>
    <property type="match status" value="1"/>
</dbReference>
<dbReference type="Gene3D" id="3.40.50.1010">
    <property type="entry name" value="5'-nuclease"/>
    <property type="match status" value="1"/>
</dbReference>
<dbReference type="GO" id="GO:0004540">
    <property type="term" value="F:RNA nuclease activity"/>
    <property type="evidence" value="ECO:0007669"/>
    <property type="project" value="InterPro"/>
</dbReference>
<dbReference type="InterPro" id="IPR002716">
    <property type="entry name" value="PIN_dom"/>
</dbReference>
<keyword evidence="3" id="KW-0479">Metal-binding</keyword>
<dbReference type="InterPro" id="IPR022907">
    <property type="entry name" value="VapC_family"/>
</dbReference>